<dbReference type="OrthoDB" id="1312186at2"/>
<evidence type="ECO:0000313" key="6">
    <source>
        <dbReference type="Proteomes" id="UP000253961"/>
    </source>
</evidence>
<feature type="domain" description="DUF5000" evidence="3">
    <location>
        <begin position="265"/>
        <end position="420"/>
    </location>
</feature>
<dbReference type="PROSITE" id="PS51257">
    <property type="entry name" value="PROKAR_LIPOPROTEIN"/>
    <property type="match status" value="1"/>
</dbReference>
<organism evidence="5 6">
    <name type="scientific">Pedobacter chinensis</name>
    <dbReference type="NCBI Taxonomy" id="2282421"/>
    <lineage>
        <taxon>Bacteria</taxon>
        <taxon>Pseudomonadati</taxon>
        <taxon>Bacteroidota</taxon>
        <taxon>Sphingobacteriia</taxon>
        <taxon>Sphingobacteriales</taxon>
        <taxon>Sphingobacteriaceae</taxon>
        <taxon>Pedobacter</taxon>
    </lineage>
</organism>
<dbReference type="Pfam" id="PF16391">
    <property type="entry name" value="DUF5000"/>
    <property type="match status" value="1"/>
</dbReference>
<comment type="caution">
    <text evidence="5">The sequence shown here is derived from an EMBL/GenBank/DDBJ whole genome shotgun (WGS) entry which is preliminary data.</text>
</comment>
<evidence type="ECO:0000256" key="1">
    <source>
        <dbReference type="SAM" id="SignalP"/>
    </source>
</evidence>
<feature type="signal peptide" evidence="1">
    <location>
        <begin position="1"/>
        <end position="25"/>
    </location>
</feature>
<feature type="domain" description="DUF4959" evidence="2">
    <location>
        <begin position="30"/>
        <end position="135"/>
    </location>
</feature>
<dbReference type="InterPro" id="IPR032164">
    <property type="entry name" value="DUF5000"/>
</dbReference>
<reference evidence="5 6" key="1">
    <citation type="submission" date="2018-07" db="EMBL/GenBank/DDBJ databases">
        <title>Pedobacter sp. nov., isolated from soil.</title>
        <authorList>
            <person name="Zhou L.Y."/>
            <person name="Du Z.J."/>
        </authorList>
    </citation>
    <scope>NUCLEOTIDE SEQUENCE [LARGE SCALE GENOMIC DNA]</scope>
    <source>
        <strain evidence="5 6">JDX94</strain>
    </source>
</reference>
<dbReference type="Pfam" id="PF17166">
    <property type="entry name" value="DUF5126"/>
    <property type="match status" value="1"/>
</dbReference>
<protein>
    <submittedName>
        <fullName evidence="5">DUF4959 domain-containing protein</fullName>
    </submittedName>
</protein>
<proteinExistence type="predicted"/>
<dbReference type="Pfam" id="PF16323">
    <property type="entry name" value="DUF4959"/>
    <property type="match status" value="1"/>
</dbReference>
<name>A0A369PYV5_9SPHI</name>
<evidence type="ECO:0000259" key="3">
    <source>
        <dbReference type="Pfam" id="PF16391"/>
    </source>
</evidence>
<evidence type="ECO:0000259" key="4">
    <source>
        <dbReference type="Pfam" id="PF17166"/>
    </source>
</evidence>
<dbReference type="Gene3D" id="2.60.120.260">
    <property type="entry name" value="Galactose-binding domain-like"/>
    <property type="match status" value="1"/>
</dbReference>
<keyword evidence="1" id="KW-0732">Signal</keyword>
<evidence type="ECO:0000259" key="2">
    <source>
        <dbReference type="Pfam" id="PF16323"/>
    </source>
</evidence>
<feature type="domain" description="DUF5126" evidence="4">
    <location>
        <begin position="137"/>
        <end position="238"/>
    </location>
</feature>
<dbReference type="InterPro" id="IPR032527">
    <property type="entry name" value="DUF4959"/>
</dbReference>
<evidence type="ECO:0000313" key="5">
    <source>
        <dbReference type="EMBL" id="RDC55936.1"/>
    </source>
</evidence>
<keyword evidence="6" id="KW-1185">Reference proteome</keyword>
<sequence length="423" mass="46476">MIMKNKSTKYNGWSMAQLCAALLLACSLYSCKESDGFNDVVSQDMAKPGVLTGVKVENLAGAAVISYTLPNSENLLYVQAEYRINARTVRQSKSSYYSDTLRVEGFEKSGDYEVTLYAVSRANVKSDPVKVNVRPSTPSYLMVYPTIQLNADFGGVNVSASNPSKKAVGIIVISNDKTTGKMLPVEQFYTEAENINFSVRGFDTLKRDFGVYVTDRWGNISDTLYKSISPIFEILVPKNRFSEYRLPSDSPLGATGLGWNTTRLWDNNIADPGWHTDAGNGMPLQICTFDMGILTKLSRYKLWERGEAYGNDYSYNHGNPKAWTLWGSSSTAPTDAVLPVNSPKGTVVGDWINIGNFTCPPPPSGNAPGQTTPADLAAVKAGFEFNIALDVPKVRYIRLAVNSTWGNADFAHVMELSFWGNTN</sequence>
<dbReference type="AlphaFoldDB" id="A0A369PYV5"/>
<dbReference type="InterPro" id="IPR033431">
    <property type="entry name" value="DUF5126"/>
</dbReference>
<accession>A0A369PYV5</accession>
<dbReference type="Proteomes" id="UP000253961">
    <property type="component" value="Unassembled WGS sequence"/>
</dbReference>
<dbReference type="EMBL" id="QPKV01000005">
    <property type="protein sequence ID" value="RDC55936.1"/>
    <property type="molecule type" value="Genomic_DNA"/>
</dbReference>
<gene>
    <name evidence="5" type="ORF">DU508_13825</name>
</gene>
<feature type="chain" id="PRO_5016596221" evidence="1">
    <location>
        <begin position="26"/>
        <end position="423"/>
    </location>
</feature>